<comment type="caution">
    <text evidence="9">The sequence shown here is derived from an EMBL/GenBank/DDBJ whole genome shotgun (WGS) entry which is preliminary data.</text>
</comment>
<dbReference type="InterPro" id="IPR045888">
    <property type="entry name" value="Erv"/>
</dbReference>
<evidence type="ECO:0000259" key="7">
    <source>
        <dbReference type="Pfam" id="PF07970"/>
    </source>
</evidence>
<feature type="domain" description="Endoplasmic reticulum vesicle transporter C-terminal" evidence="7">
    <location>
        <begin position="146"/>
        <end position="421"/>
    </location>
</feature>
<dbReference type="EMBL" id="CAJMWW010000120">
    <property type="protein sequence ID" value="CAE6447326.1"/>
    <property type="molecule type" value="Genomic_DNA"/>
</dbReference>
<dbReference type="Proteomes" id="UP000663841">
    <property type="component" value="Unassembled WGS sequence"/>
</dbReference>
<organism evidence="9 10">
    <name type="scientific">Rhizoctonia solani</name>
    <dbReference type="NCBI Taxonomy" id="456999"/>
    <lineage>
        <taxon>Eukaryota</taxon>
        <taxon>Fungi</taxon>
        <taxon>Dikarya</taxon>
        <taxon>Basidiomycota</taxon>
        <taxon>Agaricomycotina</taxon>
        <taxon>Agaricomycetes</taxon>
        <taxon>Cantharellales</taxon>
        <taxon>Ceratobasidiaceae</taxon>
        <taxon>Rhizoctonia</taxon>
    </lineage>
</organism>
<evidence type="ECO:0000256" key="6">
    <source>
        <dbReference type="SAM" id="Phobius"/>
    </source>
</evidence>
<keyword evidence="3 6" id="KW-0812">Transmembrane</keyword>
<dbReference type="PANTHER" id="PTHR10984:SF25">
    <property type="entry name" value="ENDOPLASMIC RETICULUM-GOLGI INTERMEDIATE COMPARTMENT PROTEIN 3"/>
    <property type="match status" value="1"/>
</dbReference>
<evidence type="ECO:0000313" key="10">
    <source>
        <dbReference type="Proteomes" id="UP000663841"/>
    </source>
</evidence>
<protein>
    <recommendedName>
        <fullName evidence="11">Endoplasmic reticulum-Golgi intermediate compartment protein 3</fullName>
    </recommendedName>
</protein>
<evidence type="ECO:0000256" key="4">
    <source>
        <dbReference type="ARBA" id="ARBA00022989"/>
    </source>
</evidence>
<evidence type="ECO:0000256" key="5">
    <source>
        <dbReference type="ARBA" id="ARBA00023136"/>
    </source>
</evidence>
<dbReference type="GO" id="GO:0000139">
    <property type="term" value="C:Golgi membrane"/>
    <property type="evidence" value="ECO:0007669"/>
    <property type="project" value="TreeGrafter"/>
</dbReference>
<evidence type="ECO:0000256" key="2">
    <source>
        <dbReference type="ARBA" id="ARBA00005648"/>
    </source>
</evidence>
<evidence type="ECO:0000313" key="9">
    <source>
        <dbReference type="EMBL" id="CAE6447326.1"/>
    </source>
</evidence>
<gene>
    <name evidence="9" type="ORF">RDB_LOCUS116689</name>
</gene>
<dbReference type="PANTHER" id="PTHR10984">
    <property type="entry name" value="ENDOPLASMIC RETICULUM-GOLGI INTERMEDIATE COMPARTMENT PROTEIN"/>
    <property type="match status" value="1"/>
</dbReference>
<comment type="similarity">
    <text evidence="2">Belongs to the ERGIC family.</text>
</comment>
<dbReference type="GO" id="GO:0005789">
    <property type="term" value="C:endoplasmic reticulum membrane"/>
    <property type="evidence" value="ECO:0007669"/>
    <property type="project" value="TreeGrafter"/>
</dbReference>
<dbReference type="Pfam" id="PF07970">
    <property type="entry name" value="COPIIcoated_ERV"/>
    <property type="match status" value="1"/>
</dbReference>
<comment type="subcellular location">
    <subcellularLocation>
        <location evidence="1">Membrane</location>
        <topology evidence="1">Multi-pass membrane protein</topology>
    </subcellularLocation>
</comment>
<proteinExistence type="inferred from homology"/>
<feature type="domain" description="Endoplasmic reticulum vesicle transporter N-terminal" evidence="8">
    <location>
        <begin position="13"/>
        <end position="99"/>
    </location>
</feature>
<name>A0A8H3B4V2_9AGAM</name>
<evidence type="ECO:0008006" key="11">
    <source>
        <dbReference type="Google" id="ProtNLM"/>
    </source>
</evidence>
<dbReference type="GO" id="GO:0006888">
    <property type="term" value="P:endoplasmic reticulum to Golgi vesicle-mediated transport"/>
    <property type="evidence" value="ECO:0007669"/>
    <property type="project" value="TreeGrafter"/>
</dbReference>
<reference evidence="9" key="1">
    <citation type="submission" date="2021-01" db="EMBL/GenBank/DDBJ databases">
        <authorList>
            <person name="Kaushik A."/>
        </authorList>
    </citation>
    <scope>NUCLEOTIDE SEQUENCE</scope>
    <source>
        <strain evidence="9">AG3-T5</strain>
    </source>
</reference>
<evidence type="ECO:0000256" key="1">
    <source>
        <dbReference type="ARBA" id="ARBA00004141"/>
    </source>
</evidence>
<keyword evidence="5 6" id="KW-0472">Membrane</keyword>
<dbReference type="GO" id="GO:0030134">
    <property type="term" value="C:COPII-coated ER to Golgi transport vesicle"/>
    <property type="evidence" value="ECO:0007669"/>
    <property type="project" value="TreeGrafter"/>
</dbReference>
<accession>A0A8H3B4V2</accession>
<dbReference type="InterPro" id="IPR039542">
    <property type="entry name" value="Erv_N"/>
</dbReference>
<dbReference type="GO" id="GO:0006890">
    <property type="term" value="P:retrograde vesicle-mediated transport, Golgi to endoplasmic reticulum"/>
    <property type="evidence" value="ECO:0007669"/>
    <property type="project" value="TreeGrafter"/>
</dbReference>
<sequence>MARGMLGRTWTGLDGFGKTLRDAQVKTRTGAFITMLSAAIILILTLIEVIDYRTVAIDSDIKVDTSRGDHMSVKMNITFPRVPCYLLSLDITDISGDTKQDVTYHVLKTRLDSSGEVMHENTLNYRIKSEVEHTLLSRPKDYCGSCYGGEEPEGGCCQTCESVRQAYLTKGWTFDDPNLIEQCVAEHWTTYIHEQNSEGCRLSGRIRVNKVTGNFHFSPGRSFLSQQGAAHELVPYLKDGNHHDFGHIIHEFHFEGEREFHFEGEREVEDEWRGETRGTEWRKKVGLEKQPLEGVQAHVTHFRGSGYDVDKDKASNWMFQYFMKVVSTEYRHTDGDVVRAYQYSVTSYERDIRPHHEFDALRDANGIKMTHGFEGLPGTFFHFEVSPMLVVHKEARKSFARFVTSLCAIIGGVLTLASIVDSMAYAAVNKFEEKDYE</sequence>
<dbReference type="AlphaFoldDB" id="A0A8H3B4V2"/>
<evidence type="ECO:0000259" key="8">
    <source>
        <dbReference type="Pfam" id="PF13850"/>
    </source>
</evidence>
<dbReference type="InterPro" id="IPR012936">
    <property type="entry name" value="Erv_C"/>
</dbReference>
<feature type="transmembrane region" description="Helical" evidence="6">
    <location>
        <begin position="30"/>
        <end position="50"/>
    </location>
</feature>
<evidence type="ECO:0000256" key="3">
    <source>
        <dbReference type="ARBA" id="ARBA00022692"/>
    </source>
</evidence>
<keyword evidence="4 6" id="KW-1133">Transmembrane helix</keyword>
<dbReference type="Pfam" id="PF13850">
    <property type="entry name" value="ERGIC_N"/>
    <property type="match status" value="1"/>
</dbReference>
<feature type="transmembrane region" description="Helical" evidence="6">
    <location>
        <begin position="402"/>
        <end position="428"/>
    </location>
</feature>